<dbReference type="Pfam" id="PF00226">
    <property type="entry name" value="DnaJ"/>
    <property type="match status" value="1"/>
</dbReference>
<dbReference type="PANTHER" id="PTHR43096">
    <property type="entry name" value="DNAJ HOMOLOG 1, MITOCHONDRIAL-RELATED"/>
    <property type="match status" value="1"/>
</dbReference>
<protein>
    <submittedName>
        <fullName evidence="4">DnaJ C-terminal domain-containing protein</fullName>
    </submittedName>
</protein>
<dbReference type="InterPro" id="IPR001623">
    <property type="entry name" value="DnaJ_domain"/>
</dbReference>
<dbReference type="Pfam" id="PF01556">
    <property type="entry name" value="DnaJ_C"/>
    <property type="match status" value="1"/>
</dbReference>
<evidence type="ECO:0000259" key="3">
    <source>
        <dbReference type="PROSITE" id="PS50076"/>
    </source>
</evidence>
<dbReference type="CDD" id="cd06257">
    <property type="entry name" value="DnaJ"/>
    <property type="match status" value="1"/>
</dbReference>
<dbReference type="PRINTS" id="PR00625">
    <property type="entry name" value="JDOMAIN"/>
</dbReference>
<feature type="region of interest" description="Disordered" evidence="2">
    <location>
        <begin position="60"/>
        <end position="255"/>
    </location>
</feature>
<evidence type="ECO:0000256" key="2">
    <source>
        <dbReference type="SAM" id="MobiDB-lite"/>
    </source>
</evidence>
<dbReference type="InterPro" id="IPR008971">
    <property type="entry name" value="HSP40/DnaJ_pept-bd"/>
</dbReference>
<dbReference type="InterPro" id="IPR002939">
    <property type="entry name" value="DnaJ_C"/>
</dbReference>
<evidence type="ECO:0000313" key="4">
    <source>
        <dbReference type="EMBL" id="MFB9447538.1"/>
    </source>
</evidence>
<dbReference type="EMBL" id="JBHMCA010000054">
    <property type="protein sequence ID" value="MFB9447538.1"/>
    <property type="molecule type" value="Genomic_DNA"/>
</dbReference>
<dbReference type="Proteomes" id="UP001589608">
    <property type="component" value="Unassembled WGS sequence"/>
</dbReference>
<keyword evidence="5" id="KW-1185">Reference proteome</keyword>
<dbReference type="RefSeq" id="WP_223102471.1">
    <property type="nucleotide sequence ID" value="NZ_JBHMCA010000054.1"/>
</dbReference>
<evidence type="ECO:0000313" key="5">
    <source>
        <dbReference type="Proteomes" id="UP001589608"/>
    </source>
</evidence>
<proteinExistence type="predicted"/>
<organism evidence="4 5">
    <name type="scientific">Dactylosporangium vinaceum</name>
    <dbReference type="NCBI Taxonomy" id="53362"/>
    <lineage>
        <taxon>Bacteria</taxon>
        <taxon>Bacillati</taxon>
        <taxon>Actinomycetota</taxon>
        <taxon>Actinomycetes</taxon>
        <taxon>Micromonosporales</taxon>
        <taxon>Micromonosporaceae</taxon>
        <taxon>Dactylosporangium</taxon>
    </lineage>
</organism>
<dbReference type="Gene3D" id="1.10.287.110">
    <property type="entry name" value="DnaJ domain"/>
    <property type="match status" value="1"/>
</dbReference>
<gene>
    <name evidence="4" type="ORF">ACFFTR_30985</name>
</gene>
<name>A0ABV5MFA8_9ACTN</name>
<keyword evidence="1" id="KW-0143">Chaperone</keyword>
<feature type="compositionally biased region" description="Basic and acidic residues" evidence="2">
    <location>
        <begin position="189"/>
        <end position="244"/>
    </location>
</feature>
<evidence type="ECO:0000256" key="1">
    <source>
        <dbReference type="ARBA" id="ARBA00023186"/>
    </source>
</evidence>
<sequence>MAAVGRDPYEVLGLARGAGREEVQRAYRRLARRFHPDVSVEAGAEERFKEIGSAYRVLIARSRKRSPGSGRPTGDSGTAGPERSAWRERPTGPRRTAGDSDAAGSGRSAGDSDAAGPRRTAADSDAGGSGRPAARGQSTAPGPWTGGGGAVRPERWASQRQPVGDCDADDGRGAGAAPSSRPNQPPDGGPDRRSDGRPDRRSDGGPKRRSDGEANRRSDGGPDRRSGGGTDRQSDGGADRRSDGGTEPGPNLVGELFRGARGADVRAGVTVGVEVAYVGGRRVVTVDGPAGRPRQYDVVVPAGVADGERLRLAGRGEPGVHGGAAGDLLLEVHLAPHPRLRVSGRDVRVAVPVSPWEAALGAVVPVDLPGGDVQVDVPAGSPSGRRLRLPGLGLPNPRGTPGDLLVELHIVVPEPLTDSERALFVSLARESTFNPRTT</sequence>
<dbReference type="SMART" id="SM00271">
    <property type="entry name" value="DnaJ"/>
    <property type="match status" value="1"/>
</dbReference>
<dbReference type="SUPFAM" id="SSF46565">
    <property type="entry name" value="Chaperone J-domain"/>
    <property type="match status" value="1"/>
</dbReference>
<feature type="domain" description="J" evidence="3">
    <location>
        <begin position="7"/>
        <end position="78"/>
    </location>
</feature>
<comment type="caution">
    <text evidence="4">The sequence shown here is derived from an EMBL/GenBank/DDBJ whole genome shotgun (WGS) entry which is preliminary data.</text>
</comment>
<dbReference type="PROSITE" id="PS50076">
    <property type="entry name" value="DNAJ_2"/>
    <property type="match status" value="1"/>
</dbReference>
<accession>A0ABV5MFA8</accession>
<dbReference type="CDD" id="cd10747">
    <property type="entry name" value="DnaJ_C"/>
    <property type="match status" value="1"/>
</dbReference>
<dbReference type="PANTHER" id="PTHR43096:SF52">
    <property type="entry name" value="DNAJ HOMOLOG 1, MITOCHONDRIAL-RELATED"/>
    <property type="match status" value="1"/>
</dbReference>
<reference evidence="4 5" key="1">
    <citation type="submission" date="2024-09" db="EMBL/GenBank/DDBJ databases">
        <authorList>
            <person name="Sun Q."/>
            <person name="Mori K."/>
        </authorList>
    </citation>
    <scope>NUCLEOTIDE SEQUENCE [LARGE SCALE GENOMIC DNA]</scope>
    <source>
        <strain evidence="4 5">JCM 3307</strain>
    </source>
</reference>
<dbReference type="Gene3D" id="2.60.260.20">
    <property type="entry name" value="Urease metallochaperone UreE, N-terminal domain"/>
    <property type="match status" value="2"/>
</dbReference>
<dbReference type="SUPFAM" id="SSF49493">
    <property type="entry name" value="HSP40/DnaJ peptide-binding domain"/>
    <property type="match status" value="2"/>
</dbReference>
<dbReference type="InterPro" id="IPR036869">
    <property type="entry name" value="J_dom_sf"/>
</dbReference>